<evidence type="ECO:0000313" key="7">
    <source>
        <dbReference type="Proteomes" id="UP000198994"/>
    </source>
</evidence>
<evidence type="ECO:0000313" key="6">
    <source>
        <dbReference type="EMBL" id="SDE98166.1"/>
    </source>
</evidence>
<keyword evidence="2 4" id="KW-0479">Metal-binding</keyword>
<dbReference type="Pfam" id="PF00034">
    <property type="entry name" value="Cytochrom_C"/>
    <property type="match status" value="2"/>
</dbReference>
<dbReference type="PANTHER" id="PTHR35008:SF8">
    <property type="entry name" value="ALCOHOL DEHYDROGENASE CYTOCHROME C SUBUNIT"/>
    <property type="match status" value="1"/>
</dbReference>
<keyword evidence="1 4" id="KW-0349">Heme</keyword>
<dbReference type="GO" id="GO:0020037">
    <property type="term" value="F:heme binding"/>
    <property type="evidence" value="ECO:0007669"/>
    <property type="project" value="InterPro"/>
</dbReference>
<gene>
    <name evidence="6" type="ORF">SAMN04488105_110219</name>
</gene>
<dbReference type="SUPFAM" id="SSF46626">
    <property type="entry name" value="Cytochrome c"/>
    <property type="match status" value="2"/>
</dbReference>
<reference evidence="7" key="1">
    <citation type="submission" date="2016-10" db="EMBL/GenBank/DDBJ databases">
        <authorList>
            <person name="Varghese N."/>
            <person name="Submissions S."/>
        </authorList>
    </citation>
    <scope>NUCLEOTIDE SEQUENCE [LARGE SCALE GENOMIC DNA]</scope>
    <source>
        <strain evidence="7">DSM 10146</strain>
    </source>
</reference>
<protein>
    <submittedName>
        <fullName evidence="6">Cytochrome c, mono-and diheme variants</fullName>
    </submittedName>
</protein>
<sequence>MRRLIGVVVLAGAALAGAGWLLTAPKPLPEGSLDGATGDAERGQLVFTAAGCASCHHAPDAEGEARLVLTGGQRFASAFGTFLAPNISPDPAQGIGDWSLDDFASAVKRGVSPEGQHLYPAFPYTAYARMEDGDLVDLWAYMQTLPASDTPSQPHEVGFPFNIRRGVGAWKMLYASPDWVMTEAESPQLERGRYLVEALAHCGECHTPRDALGGLDRSAWLTGAPNPNGRGTIPGLTPDKLSWGADEIAYYLSSGFTPDYDSVGGHMVEVVENFAALPDEDRAAVAAYLKALPEGGRLD</sequence>
<dbReference type="InterPro" id="IPR009056">
    <property type="entry name" value="Cyt_c-like_dom"/>
</dbReference>
<dbReference type="OrthoDB" id="9811281at2"/>
<dbReference type="Proteomes" id="UP000198994">
    <property type="component" value="Unassembled WGS sequence"/>
</dbReference>
<evidence type="ECO:0000256" key="3">
    <source>
        <dbReference type="ARBA" id="ARBA00023004"/>
    </source>
</evidence>
<dbReference type="GO" id="GO:0009055">
    <property type="term" value="F:electron transfer activity"/>
    <property type="evidence" value="ECO:0007669"/>
    <property type="project" value="InterPro"/>
</dbReference>
<dbReference type="EMBL" id="FNAV01000010">
    <property type="protein sequence ID" value="SDE98166.1"/>
    <property type="molecule type" value="Genomic_DNA"/>
</dbReference>
<evidence type="ECO:0000256" key="1">
    <source>
        <dbReference type="ARBA" id="ARBA00022617"/>
    </source>
</evidence>
<dbReference type="STRING" id="282683.SAMN04488105_110219"/>
<dbReference type="GO" id="GO:0046872">
    <property type="term" value="F:metal ion binding"/>
    <property type="evidence" value="ECO:0007669"/>
    <property type="project" value="UniProtKB-KW"/>
</dbReference>
<feature type="domain" description="Cytochrome c" evidence="5">
    <location>
        <begin position="38"/>
        <end position="146"/>
    </location>
</feature>
<proteinExistence type="predicted"/>
<keyword evidence="3 4" id="KW-0408">Iron</keyword>
<evidence type="ECO:0000256" key="4">
    <source>
        <dbReference type="PROSITE-ProRule" id="PRU00433"/>
    </source>
</evidence>
<feature type="domain" description="Cytochrome c" evidence="5">
    <location>
        <begin position="187"/>
        <end position="293"/>
    </location>
</feature>
<name>A0A1G7HCT3_9RHOB</name>
<evidence type="ECO:0000259" key="5">
    <source>
        <dbReference type="PROSITE" id="PS51007"/>
    </source>
</evidence>
<accession>A0A1G7HCT3</accession>
<dbReference type="RefSeq" id="WP_089961199.1">
    <property type="nucleotide sequence ID" value="NZ_FNAV01000010.1"/>
</dbReference>
<dbReference type="PANTHER" id="PTHR35008">
    <property type="entry name" value="BLL4482 PROTEIN-RELATED"/>
    <property type="match status" value="1"/>
</dbReference>
<dbReference type="Gene3D" id="1.10.760.10">
    <property type="entry name" value="Cytochrome c-like domain"/>
    <property type="match status" value="2"/>
</dbReference>
<evidence type="ECO:0000256" key="2">
    <source>
        <dbReference type="ARBA" id="ARBA00022723"/>
    </source>
</evidence>
<organism evidence="6 7">
    <name type="scientific">Salipiger thiooxidans</name>
    <dbReference type="NCBI Taxonomy" id="282683"/>
    <lineage>
        <taxon>Bacteria</taxon>
        <taxon>Pseudomonadati</taxon>
        <taxon>Pseudomonadota</taxon>
        <taxon>Alphaproteobacteria</taxon>
        <taxon>Rhodobacterales</taxon>
        <taxon>Roseobacteraceae</taxon>
        <taxon>Salipiger</taxon>
    </lineage>
</organism>
<dbReference type="AlphaFoldDB" id="A0A1G7HCT3"/>
<keyword evidence="7" id="KW-1185">Reference proteome</keyword>
<dbReference type="PROSITE" id="PS51007">
    <property type="entry name" value="CYTC"/>
    <property type="match status" value="2"/>
</dbReference>
<dbReference type="InterPro" id="IPR036909">
    <property type="entry name" value="Cyt_c-like_dom_sf"/>
</dbReference>
<dbReference type="InterPro" id="IPR051459">
    <property type="entry name" value="Cytochrome_c-type_DH"/>
</dbReference>